<sequence length="53" mass="6019">MQNTVITSQESQLIEMFQVEELEQRLENKWEAEISTTTDSSGTSCTATIKCTF</sequence>
<dbReference type="RefSeq" id="WP_253530888.1">
    <property type="nucleotide sequence ID" value="NZ_JAMZEL010000010.1"/>
</dbReference>
<dbReference type="Proteomes" id="UP001204772">
    <property type="component" value="Unassembled WGS sequence"/>
</dbReference>
<evidence type="ECO:0000313" key="1">
    <source>
        <dbReference type="EMBL" id="MCP1384932.1"/>
    </source>
</evidence>
<gene>
    <name evidence="1" type="ORF">NCI00_21020</name>
</gene>
<keyword evidence="2" id="KW-1185">Reference proteome</keyword>
<accession>A0ABT1FWU2</accession>
<evidence type="ECO:0000313" key="2">
    <source>
        <dbReference type="Proteomes" id="UP001204772"/>
    </source>
</evidence>
<name>A0ABT1FWU2_9BACT</name>
<dbReference type="EMBL" id="JAMZEL010000010">
    <property type="protein sequence ID" value="MCP1384932.1"/>
    <property type="molecule type" value="Genomic_DNA"/>
</dbReference>
<evidence type="ECO:0008006" key="3">
    <source>
        <dbReference type="Google" id="ProtNLM"/>
    </source>
</evidence>
<organism evidence="1 2">
    <name type="scientific">Runella salmonicolor</name>
    <dbReference type="NCBI Taxonomy" id="2950278"/>
    <lineage>
        <taxon>Bacteria</taxon>
        <taxon>Pseudomonadati</taxon>
        <taxon>Bacteroidota</taxon>
        <taxon>Cytophagia</taxon>
        <taxon>Cytophagales</taxon>
        <taxon>Spirosomataceae</taxon>
        <taxon>Runella</taxon>
    </lineage>
</organism>
<proteinExistence type="predicted"/>
<protein>
    <recommendedName>
        <fullName evidence="3">Lantibiotic</fullName>
    </recommendedName>
</protein>
<reference evidence="1 2" key="1">
    <citation type="submission" date="2022-06" db="EMBL/GenBank/DDBJ databases">
        <title>Runella sp. S5 genome sequencing.</title>
        <authorList>
            <person name="Park S."/>
        </authorList>
    </citation>
    <scope>NUCLEOTIDE SEQUENCE [LARGE SCALE GENOMIC DNA]</scope>
    <source>
        <strain evidence="1 2">S5</strain>
    </source>
</reference>
<comment type="caution">
    <text evidence="1">The sequence shown here is derived from an EMBL/GenBank/DDBJ whole genome shotgun (WGS) entry which is preliminary data.</text>
</comment>